<accession>H6L9V0</accession>
<name>H6L9V0_SAPGL</name>
<dbReference type="KEGG" id="sgn:SGRA_1578"/>
<protein>
    <submittedName>
        <fullName evidence="10">Glycosyl transferase family 2</fullName>
        <ecNumber evidence="10">2.4.1.83</ecNumber>
    </submittedName>
</protein>
<evidence type="ECO:0000313" key="11">
    <source>
        <dbReference type="Proteomes" id="UP000007519"/>
    </source>
</evidence>
<dbReference type="PANTHER" id="PTHR48090:SF3">
    <property type="entry name" value="UNDECAPRENYL-PHOSPHATE 4-DEOXY-4-FORMAMIDO-L-ARABINOSE TRANSFERASE"/>
    <property type="match status" value="1"/>
</dbReference>
<dbReference type="CDD" id="cd04187">
    <property type="entry name" value="DPM1_like_bac"/>
    <property type="match status" value="1"/>
</dbReference>
<dbReference type="InterPro" id="IPR029044">
    <property type="entry name" value="Nucleotide-diphossugar_trans"/>
</dbReference>
<dbReference type="GO" id="GO:0004582">
    <property type="term" value="F:dolichyl-phosphate beta-D-mannosyltransferase activity"/>
    <property type="evidence" value="ECO:0007669"/>
    <property type="project" value="UniProtKB-EC"/>
</dbReference>
<dbReference type="OrthoDB" id="9807778at2"/>
<dbReference type="GO" id="GO:0005886">
    <property type="term" value="C:plasma membrane"/>
    <property type="evidence" value="ECO:0007669"/>
    <property type="project" value="TreeGrafter"/>
</dbReference>
<evidence type="ECO:0000256" key="3">
    <source>
        <dbReference type="ARBA" id="ARBA00022679"/>
    </source>
</evidence>
<evidence type="ECO:0000256" key="1">
    <source>
        <dbReference type="ARBA" id="ARBA00022475"/>
    </source>
</evidence>
<dbReference type="InterPro" id="IPR001173">
    <property type="entry name" value="Glyco_trans_2-like"/>
</dbReference>
<evidence type="ECO:0000256" key="8">
    <source>
        <dbReference type="SAM" id="Phobius"/>
    </source>
</evidence>
<organism evidence="10 11">
    <name type="scientific">Saprospira grandis (strain Lewin)</name>
    <dbReference type="NCBI Taxonomy" id="984262"/>
    <lineage>
        <taxon>Bacteria</taxon>
        <taxon>Pseudomonadati</taxon>
        <taxon>Bacteroidota</taxon>
        <taxon>Saprospiria</taxon>
        <taxon>Saprospirales</taxon>
        <taxon>Saprospiraceae</taxon>
        <taxon>Saprospira</taxon>
    </lineage>
</organism>
<keyword evidence="6 8" id="KW-1133">Transmembrane helix</keyword>
<keyword evidence="5" id="KW-0448">Lipopolysaccharide biosynthesis</keyword>
<keyword evidence="1" id="KW-1003">Cell membrane</keyword>
<feature type="transmembrane region" description="Helical" evidence="8">
    <location>
        <begin position="230"/>
        <end position="251"/>
    </location>
</feature>
<feature type="domain" description="Glycosyltransferase 2-like" evidence="9">
    <location>
        <begin position="8"/>
        <end position="140"/>
    </location>
</feature>
<dbReference type="eggNOG" id="COG0463">
    <property type="taxonomic scope" value="Bacteria"/>
</dbReference>
<dbReference type="EC" id="2.4.1.83" evidence="10"/>
<dbReference type="STRING" id="984262.SGRA_1578"/>
<dbReference type="EMBL" id="CP002831">
    <property type="protein sequence ID" value="AFC24313.1"/>
    <property type="molecule type" value="Genomic_DNA"/>
</dbReference>
<keyword evidence="4 8" id="KW-0812">Transmembrane</keyword>
<evidence type="ECO:0000256" key="6">
    <source>
        <dbReference type="ARBA" id="ARBA00022989"/>
    </source>
</evidence>
<dbReference type="SUPFAM" id="SSF53448">
    <property type="entry name" value="Nucleotide-diphospho-sugar transferases"/>
    <property type="match status" value="1"/>
</dbReference>
<dbReference type="Pfam" id="PF00535">
    <property type="entry name" value="Glycos_transf_2"/>
    <property type="match status" value="1"/>
</dbReference>
<dbReference type="GO" id="GO:0009103">
    <property type="term" value="P:lipopolysaccharide biosynthetic process"/>
    <property type="evidence" value="ECO:0007669"/>
    <property type="project" value="UniProtKB-KW"/>
</dbReference>
<gene>
    <name evidence="10" type="ordered locus">SGRA_1578</name>
</gene>
<evidence type="ECO:0000259" key="9">
    <source>
        <dbReference type="Pfam" id="PF00535"/>
    </source>
</evidence>
<reference evidence="10 11" key="1">
    <citation type="journal article" date="2012" name="Stand. Genomic Sci.">
        <title>Complete genome sequencing and analysis of Saprospira grandis str. Lewin, a predatory marine bacterium.</title>
        <authorList>
            <person name="Saw J.H."/>
            <person name="Yuryev A."/>
            <person name="Kanbe M."/>
            <person name="Hou S."/>
            <person name="Young A.G."/>
            <person name="Aizawa S."/>
            <person name="Alam M."/>
        </authorList>
    </citation>
    <scope>NUCLEOTIDE SEQUENCE [LARGE SCALE GENOMIC DNA]</scope>
    <source>
        <strain evidence="10 11">Lewin</strain>
    </source>
</reference>
<evidence type="ECO:0000256" key="2">
    <source>
        <dbReference type="ARBA" id="ARBA00022676"/>
    </source>
</evidence>
<proteinExistence type="predicted"/>
<evidence type="ECO:0000256" key="7">
    <source>
        <dbReference type="ARBA" id="ARBA00023136"/>
    </source>
</evidence>
<dbReference type="RefSeq" id="WP_015691949.1">
    <property type="nucleotide sequence ID" value="NC_016940.1"/>
</dbReference>
<keyword evidence="2 10" id="KW-0328">Glycosyltransferase</keyword>
<evidence type="ECO:0000256" key="5">
    <source>
        <dbReference type="ARBA" id="ARBA00022985"/>
    </source>
</evidence>
<dbReference type="Proteomes" id="UP000007519">
    <property type="component" value="Chromosome"/>
</dbReference>
<dbReference type="Gene3D" id="3.90.550.10">
    <property type="entry name" value="Spore Coat Polysaccharide Biosynthesis Protein SpsA, Chain A"/>
    <property type="match status" value="1"/>
</dbReference>
<sequence length="314" mass="35927">MSSVDYAVVVPVYRGEESLPLLYQEIKAFFEGANLSFELILVHDCGPDNSWAVMKKLAAQDARVRPFQLSRNFGQHNAIICGFAQVRSPWIITMDEDLQQRPADISALIAEQKKGNFDLVYGYFEERQHNGFRNLTSWLMQRSLSLAIPQLHRHYSPFRLIRSDMAKACLQMNNSYTFLDGYLSWITQQVSSVRVSHQPRQAGESGYTLRKLLNHSINILITFSDLPIRLLSGISIIIFILSSVYSLYILLRKLILNDIIPGYSSLVIILGFGLSLILLGIGILGEYIHRINQRSSRRPNFWLRASENEEQDED</sequence>
<dbReference type="AlphaFoldDB" id="H6L9V0"/>
<evidence type="ECO:0000256" key="4">
    <source>
        <dbReference type="ARBA" id="ARBA00022692"/>
    </source>
</evidence>
<dbReference type="InterPro" id="IPR050256">
    <property type="entry name" value="Glycosyltransferase_2"/>
</dbReference>
<keyword evidence="7 8" id="KW-0472">Membrane</keyword>
<evidence type="ECO:0000313" key="10">
    <source>
        <dbReference type="EMBL" id="AFC24313.1"/>
    </source>
</evidence>
<dbReference type="PANTHER" id="PTHR48090">
    <property type="entry name" value="UNDECAPRENYL-PHOSPHATE 4-DEOXY-4-FORMAMIDO-L-ARABINOSE TRANSFERASE-RELATED"/>
    <property type="match status" value="1"/>
</dbReference>
<keyword evidence="3 10" id="KW-0808">Transferase</keyword>
<feature type="transmembrane region" description="Helical" evidence="8">
    <location>
        <begin position="263"/>
        <end position="288"/>
    </location>
</feature>
<keyword evidence="11" id="KW-1185">Reference proteome</keyword>
<dbReference type="HOGENOM" id="CLU_033536_0_0_10"/>